<sequence>MPPYTQTGRGGEKKQTQGHIQLLVPYPGSSPARELQCLGDYRSEKKKTIGGPLPAVPAPVFGQDDPPSPRVPTHPGLGRAHSSRRSPSPGNASSPLPPPPSRGVGVTVVGDPPGSCGGPSESTRCFSKSLSHGEAGVWPRAPLSALTLKPGFGTP</sequence>
<keyword evidence="3" id="KW-1185">Reference proteome</keyword>
<protein>
    <submittedName>
        <fullName evidence="2">Uncharacterized protein</fullName>
    </submittedName>
</protein>
<reference evidence="2 3" key="1">
    <citation type="submission" date="2019-07" db="EMBL/GenBank/DDBJ databases">
        <title>Chromosome genome assembly for large yellow croaker.</title>
        <authorList>
            <person name="Xiao S."/>
        </authorList>
    </citation>
    <scope>NUCLEOTIDE SEQUENCE [LARGE SCALE GENOMIC DNA]</scope>
    <source>
        <strain evidence="2">JMULYC20181020</strain>
        <tissue evidence="2">Muscle</tissue>
    </source>
</reference>
<feature type="compositionally biased region" description="Low complexity" evidence="1">
    <location>
        <begin position="103"/>
        <end position="114"/>
    </location>
</feature>
<evidence type="ECO:0000313" key="3">
    <source>
        <dbReference type="Proteomes" id="UP000424527"/>
    </source>
</evidence>
<dbReference type="EMBL" id="REGW02000010">
    <property type="protein sequence ID" value="KAE8291470.1"/>
    <property type="molecule type" value="Genomic_DNA"/>
</dbReference>
<gene>
    <name evidence="2" type="ORF">D5F01_LYC11078</name>
</gene>
<dbReference type="Proteomes" id="UP000424527">
    <property type="component" value="Unassembled WGS sequence"/>
</dbReference>
<feature type="region of interest" description="Disordered" evidence="1">
    <location>
        <begin position="1"/>
        <end position="127"/>
    </location>
</feature>
<dbReference type="AlphaFoldDB" id="A0A6G0IJ62"/>
<evidence type="ECO:0000256" key="1">
    <source>
        <dbReference type="SAM" id="MobiDB-lite"/>
    </source>
</evidence>
<name>A0A6G0IJ62_LARCR</name>
<organism evidence="2 3">
    <name type="scientific">Larimichthys crocea</name>
    <name type="common">Large yellow croaker</name>
    <name type="synonym">Pseudosciaena crocea</name>
    <dbReference type="NCBI Taxonomy" id="215358"/>
    <lineage>
        <taxon>Eukaryota</taxon>
        <taxon>Metazoa</taxon>
        <taxon>Chordata</taxon>
        <taxon>Craniata</taxon>
        <taxon>Vertebrata</taxon>
        <taxon>Euteleostomi</taxon>
        <taxon>Actinopterygii</taxon>
        <taxon>Neopterygii</taxon>
        <taxon>Teleostei</taxon>
        <taxon>Neoteleostei</taxon>
        <taxon>Acanthomorphata</taxon>
        <taxon>Eupercaria</taxon>
        <taxon>Sciaenidae</taxon>
        <taxon>Larimichthys</taxon>
    </lineage>
</organism>
<proteinExistence type="predicted"/>
<accession>A0A6G0IJ62</accession>
<evidence type="ECO:0000313" key="2">
    <source>
        <dbReference type="EMBL" id="KAE8291470.1"/>
    </source>
</evidence>
<comment type="caution">
    <text evidence="2">The sequence shown here is derived from an EMBL/GenBank/DDBJ whole genome shotgun (WGS) entry which is preliminary data.</text>
</comment>